<accession>Q7Y2H5</accession>
<dbReference type="RefSeq" id="NP_859408.1">
    <property type="nucleotide sequence ID" value="NC_004914.3"/>
</dbReference>
<keyword evidence="2" id="KW-1185">Reference proteome</keyword>
<protein>
    <submittedName>
        <fullName evidence="1">Uncharacterized protein</fullName>
    </submittedName>
</protein>
<dbReference type="KEGG" id="vg:2653385"/>
<dbReference type="GeneID" id="2653385"/>
<evidence type="ECO:0000313" key="2">
    <source>
        <dbReference type="Proteomes" id="UP000000983"/>
    </source>
</evidence>
<reference evidence="1 2" key="1">
    <citation type="journal article" date="2003" name="J. Bacteriol.">
        <title>Genome analysis of a novel Shiga toxin 1 (Stx1)-converting phage which is closely related to Stx2-converting phages but not to other Stx1-converting phages.</title>
        <authorList>
            <person name="Sato T."/>
            <person name="Shimizu T."/>
            <person name="Watarai M."/>
            <person name="Kobayashi M."/>
            <person name="Kano S."/>
            <person name="Hamabata T."/>
            <person name="Takeda Y."/>
            <person name="Yamasaki S."/>
        </authorList>
    </citation>
    <scope>NUCLEOTIDE SEQUENCE</scope>
    <source>
        <strain evidence="1">Stx2 phage-II</strain>
    </source>
</reference>
<dbReference type="Proteomes" id="UP000000983">
    <property type="component" value="Segment"/>
</dbReference>
<name>Q7Y2H5_9CAUD</name>
<sequence>MTLSRISGFTLLGLMVCSQPASFRSGMDTILRCFPSSATITISVIVDAKRCLNLANCDCQASPIPATTGFMGTYGSPLWLTT</sequence>
<dbReference type="EMBL" id="AP005154">
    <property type="protein sequence ID" value="BAC78145.1"/>
    <property type="molecule type" value="Genomic_DNA"/>
</dbReference>
<organism evidence="1 2">
    <name type="scientific">Escherichia phage Stx2 II</name>
    <dbReference type="NCBI Taxonomy" id="194949"/>
    <lineage>
        <taxon>Viruses</taxon>
        <taxon>Duplodnaviria</taxon>
        <taxon>Heunggongvirae</taxon>
        <taxon>Uroviricota</taxon>
        <taxon>Caudoviricetes</taxon>
        <taxon>Sepvirinae</taxon>
        <taxon>Traversvirus</taxon>
        <taxon>Traversvirus II</taxon>
    </lineage>
</organism>
<proteinExistence type="predicted"/>
<evidence type="ECO:0000313" key="1">
    <source>
        <dbReference type="EMBL" id="BAC78145.1"/>
    </source>
</evidence>